<keyword evidence="2" id="KW-0472">Membrane</keyword>
<keyword evidence="2" id="KW-1133">Transmembrane helix</keyword>
<feature type="transmembrane region" description="Helical" evidence="2">
    <location>
        <begin position="100"/>
        <end position="121"/>
    </location>
</feature>
<proteinExistence type="predicted"/>
<accession>M3BWD7</accession>
<dbReference type="RefSeq" id="WP_006132490.1">
    <property type="nucleotide sequence ID" value="NZ_AOHP01000059.1"/>
</dbReference>
<feature type="region of interest" description="Disordered" evidence="1">
    <location>
        <begin position="147"/>
        <end position="179"/>
    </location>
</feature>
<feature type="transmembrane region" description="Helical" evidence="2">
    <location>
        <begin position="40"/>
        <end position="59"/>
    </location>
</feature>
<evidence type="ECO:0000256" key="2">
    <source>
        <dbReference type="SAM" id="Phobius"/>
    </source>
</evidence>
<dbReference type="OrthoDB" id="4329175at2"/>
<evidence type="ECO:0000256" key="1">
    <source>
        <dbReference type="SAM" id="MobiDB-lite"/>
    </source>
</evidence>
<dbReference type="EMBL" id="AOHP01000059">
    <property type="protein sequence ID" value="EMF28339.1"/>
    <property type="molecule type" value="Genomic_DNA"/>
</dbReference>
<reference evidence="3 4" key="1">
    <citation type="journal article" date="2013" name="Genome Announc.">
        <title>Draft Genome Sequence of Streptomyces gancidicus Strain BKS 13-15.</title>
        <authorList>
            <person name="Kumar S."/>
            <person name="Kaur N."/>
            <person name="Singh N.K."/>
            <person name="Raghava G.P."/>
            <person name="Mayilraj S."/>
        </authorList>
    </citation>
    <scope>NUCLEOTIDE SEQUENCE [LARGE SCALE GENOMIC DNA]</scope>
    <source>
        <strain evidence="3 4">BKS 13-15</strain>
    </source>
</reference>
<evidence type="ECO:0000313" key="3">
    <source>
        <dbReference type="EMBL" id="EMF28339.1"/>
    </source>
</evidence>
<comment type="caution">
    <text evidence="3">The sequence shown here is derived from an EMBL/GenBank/DDBJ whole genome shotgun (WGS) entry which is preliminary data.</text>
</comment>
<dbReference type="AlphaFoldDB" id="M3BWD7"/>
<gene>
    <name evidence="3" type="ORF">H114_14536</name>
</gene>
<keyword evidence="4" id="KW-1185">Reference proteome</keyword>
<feature type="compositionally biased region" description="Basic residues" evidence="1">
    <location>
        <begin position="161"/>
        <end position="171"/>
    </location>
</feature>
<dbReference type="Proteomes" id="UP000011732">
    <property type="component" value="Unassembled WGS sequence"/>
</dbReference>
<feature type="transmembrane region" description="Helical" evidence="2">
    <location>
        <begin position="65"/>
        <end position="88"/>
    </location>
</feature>
<sequence>MWTTFAATVGGSAAGLTGLTFIVVAFRFDVVATSKEYRNRAAQTVSLFLTTTVTASLVTLPQPTWALGVELLVAAAASASLLAVLDHAARRGTSQHARPILVVALVVFAAGITTAGLFATAGSTDGMGFYAASSLLGLTWGRLRDVGLPHPGGHRSDQRGSKRAGPARHRADRLTGPSQ</sequence>
<name>M3BWD7_STREZ</name>
<organism evidence="3 4">
    <name type="scientific">Streptomyces gancidicus BKS 13-15</name>
    <dbReference type="NCBI Taxonomy" id="1284664"/>
    <lineage>
        <taxon>Bacteria</taxon>
        <taxon>Bacillati</taxon>
        <taxon>Actinomycetota</taxon>
        <taxon>Actinomycetes</taxon>
        <taxon>Kitasatosporales</taxon>
        <taxon>Streptomycetaceae</taxon>
        <taxon>Streptomyces</taxon>
        <taxon>Streptomyces pseudogriseolus group</taxon>
    </lineage>
</organism>
<evidence type="ECO:0000313" key="4">
    <source>
        <dbReference type="Proteomes" id="UP000011732"/>
    </source>
</evidence>
<protein>
    <submittedName>
        <fullName evidence="3">Uncharacterized protein</fullName>
    </submittedName>
</protein>
<keyword evidence="2" id="KW-0812">Transmembrane</keyword>
<feature type="transmembrane region" description="Helical" evidence="2">
    <location>
        <begin position="6"/>
        <end position="28"/>
    </location>
</feature>